<accession>U5DQK1</accession>
<keyword evidence="1" id="KW-0812">Transmembrane</keyword>
<name>U5DQK1_9CHRO</name>
<dbReference type="PATRIC" id="fig|582515.4.peg.175"/>
<keyword evidence="1" id="KW-1133">Transmembrane helix</keyword>
<evidence type="ECO:0008006" key="4">
    <source>
        <dbReference type="Google" id="ProtNLM"/>
    </source>
</evidence>
<dbReference type="InParanoid" id="U5DQK1"/>
<dbReference type="eggNOG" id="COG4370">
    <property type="taxonomic scope" value="Bacteria"/>
</dbReference>
<dbReference type="SUPFAM" id="SSF53756">
    <property type="entry name" value="UDP-Glycosyltransferase/glycogen phosphorylase"/>
    <property type="match status" value="1"/>
</dbReference>
<comment type="caution">
    <text evidence="2">The sequence shown here is derived from an EMBL/GenBank/DDBJ whole genome shotgun (WGS) entry which is preliminary data.</text>
</comment>
<reference evidence="2 3" key="1">
    <citation type="submission" date="2013-05" db="EMBL/GenBank/DDBJ databases">
        <title>Draft genome sequence of Rubidibacter lacunae KORDI 51-2.</title>
        <authorList>
            <person name="Choi D.H."/>
            <person name="Noh J.H."/>
            <person name="Kwon K.-K."/>
            <person name="Lee J.-H."/>
            <person name="Ryu J.-Y."/>
        </authorList>
    </citation>
    <scope>NUCLEOTIDE SEQUENCE [LARGE SCALE GENOMIC DNA]</scope>
    <source>
        <strain evidence="2 3">KORDI 51-2</strain>
    </source>
</reference>
<dbReference type="AlphaFoldDB" id="U5DQK1"/>
<dbReference type="Proteomes" id="UP000016960">
    <property type="component" value="Unassembled WGS sequence"/>
</dbReference>
<dbReference type="EMBL" id="ASSJ01000003">
    <property type="protein sequence ID" value="ERN43092.1"/>
    <property type="molecule type" value="Genomic_DNA"/>
</dbReference>
<organism evidence="2 3">
    <name type="scientific">Rubidibacter lacunae KORDI 51-2</name>
    <dbReference type="NCBI Taxonomy" id="582515"/>
    <lineage>
        <taxon>Bacteria</taxon>
        <taxon>Bacillati</taxon>
        <taxon>Cyanobacteriota</taxon>
        <taxon>Cyanophyceae</taxon>
        <taxon>Oscillatoriophycideae</taxon>
        <taxon>Chroococcales</taxon>
        <taxon>Aphanothecaceae</taxon>
        <taxon>Rubidibacter</taxon>
    </lineage>
</organism>
<dbReference type="NCBIfam" id="TIGR03492">
    <property type="entry name" value="lipid-A-disaccharide synthase-related protein"/>
    <property type="match status" value="1"/>
</dbReference>
<evidence type="ECO:0000313" key="3">
    <source>
        <dbReference type="Proteomes" id="UP000016960"/>
    </source>
</evidence>
<keyword evidence="1" id="KW-0472">Membrane</keyword>
<evidence type="ECO:0000313" key="2">
    <source>
        <dbReference type="EMBL" id="ERN43092.1"/>
    </source>
</evidence>
<evidence type="ECO:0000256" key="1">
    <source>
        <dbReference type="SAM" id="Phobius"/>
    </source>
</evidence>
<gene>
    <name evidence="2" type="ORF">KR51_00001540</name>
</gene>
<dbReference type="RefSeq" id="WP_022603845.1">
    <property type="nucleotide sequence ID" value="NZ_ASSJ01000003.1"/>
</dbReference>
<sequence length="416" mass="45564">MPARLLCLSNGHGEDAIAVRVLAQLQARSPQLEVAALPLVGGGSAYERARVPLVGPVQPLPSGGFIYMDGRQLWRDLRGGLAQLTWAQWRAVRRWRKGGGRVLAVGDIVPLLMAWLSGLPFAFVGTAKSDYYWRDEAGWLPQTSRWERWMGSVYLPWERWLMQGRTCRAVFPRDSLTARRLQHYKIDALDLGNPMVDAIAPEFAIVSDSEDRALRVLLLPGSRSPEAEANWRQLLDCAMAVAAKRTQQHLCFLAAIAPALDRSPFREDVLAAGWGAVEDLDAQTDLPFCDPQGELYRRGNALLVLTQQAYGSCLTAADVAIAMAGTATEQFVGLGKPAIALPGRGPQFTYAFAEAQTRLLGCSMILADSPESVARRLQDLLQDPDRLQLAAENGQRRLGVPGADDRIAAALLDCLL</sequence>
<dbReference type="InterPro" id="IPR019994">
    <property type="entry name" value="Lipid-A-disac_synthase-rel_put"/>
</dbReference>
<keyword evidence="3" id="KW-1185">Reference proteome</keyword>
<proteinExistence type="predicted"/>
<dbReference type="PANTHER" id="PTHR39517:SF1">
    <property type="entry name" value="LIPID-A-DISACCHARIDE SYNTHASE"/>
    <property type="match status" value="1"/>
</dbReference>
<dbReference type="OrthoDB" id="29253at2"/>
<protein>
    <recommendedName>
        <fullName evidence="4">Lipid-A-disaccharide synthase</fullName>
    </recommendedName>
</protein>
<feature type="transmembrane region" description="Helical" evidence="1">
    <location>
        <begin position="102"/>
        <end position="124"/>
    </location>
</feature>
<dbReference type="PANTHER" id="PTHR39517">
    <property type="entry name" value="SLL0192 PROTEIN"/>
    <property type="match status" value="1"/>
</dbReference>
<dbReference type="STRING" id="582515.KR51_00001540"/>